<evidence type="ECO:0000313" key="15">
    <source>
        <dbReference type="EMBL" id="RMC94260.1"/>
    </source>
</evidence>
<dbReference type="RefSeq" id="WP_103525726.1">
    <property type="nucleotide sequence ID" value="NZ_JAIZDC010000010.1"/>
</dbReference>
<evidence type="ECO:0000256" key="3">
    <source>
        <dbReference type="ARBA" id="ARBA00008982"/>
    </source>
</evidence>
<evidence type="ECO:0000256" key="9">
    <source>
        <dbReference type="ARBA" id="ARBA00022777"/>
    </source>
</evidence>
<feature type="binding site" evidence="11 13">
    <location>
        <begin position="345"/>
        <end position="348"/>
    </location>
    <ligand>
        <name>ATP</name>
        <dbReference type="ChEBI" id="CHEBI:30616"/>
    </ligand>
</feature>
<feature type="binding site" evidence="11">
    <location>
        <position position="113"/>
    </location>
    <ligand>
        <name>substrate</name>
    </ligand>
</feature>
<dbReference type="SUPFAM" id="SSF53748">
    <property type="entry name" value="Phosphoglycerate kinase"/>
    <property type="match status" value="1"/>
</dbReference>
<evidence type="ECO:0000256" key="14">
    <source>
        <dbReference type="RuleBase" id="RU000532"/>
    </source>
</evidence>
<dbReference type="GO" id="GO:0005524">
    <property type="term" value="F:ATP binding"/>
    <property type="evidence" value="ECO:0007669"/>
    <property type="project" value="UniProtKB-KW"/>
</dbReference>
<comment type="similarity">
    <text evidence="3 11 14">Belongs to the phosphoglycerate kinase family.</text>
</comment>
<evidence type="ECO:0000256" key="12">
    <source>
        <dbReference type="PIRSR" id="PIRSR000724-1"/>
    </source>
</evidence>
<keyword evidence="8 11" id="KW-0547">Nucleotide-binding</keyword>
<dbReference type="EMBL" id="RFAR01000069">
    <property type="protein sequence ID" value="RMC94260.1"/>
    <property type="molecule type" value="Genomic_DNA"/>
</dbReference>
<dbReference type="AlphaFoldDB" id="A0A454JFC9"/>
<organism evidence="15 16">
    <name type="scientific">Aquitalea palustris</name>
    <dbReference type="NCBI Taxonomy" id="2480983"/>
    <lineage>
        <taxon>Bacteria</taxon>
        <taxon>Pseudomonadati</taxon>
        <taxon>Pseudomonadota</taxon>
        <taxon>Betaproteobacteria</taxon>
        <taxon>Neisseriales</taxon>
        <taxon>Chromobacteriaceae</taxon>
        <taxon>Aquitalea</taxon>
    </lineage>
</organism>
<sequence>MKFNKLTELDLAGKRVLIRVDMNVPVKNGVIGDDTRIRASLPSIEHSLNAGAGVILMTHLGRPTEGEPKPEDSLAPVVERLSTLLGKPVRLVADWQAGLSVAAGEVVMLENVRLNKGEKKNNAELGQAYASLCDVFVNDAFGTAHRAEASTHAVAQFAPTACAGILLAAELDALGKALLAPARPLVAIVAGSKVSTKLTILESLADKVDQLIVGGGIANTFLLAEGKNIGKSLAEADLVDEAKKVIAKIRARGGNVPLPSDVVCATEFAESAVATTKNVAEVSAEDMILDIGPDSSAELAAIIAKAGTVVWNGPVGVFEFDQFGNGTKTLAQAIAQSPAFSIAGGGDTLAAIAKYGITDDISYISTGGGAFLEFLEGKTLPAVAILSERAA</sequence>
<dbReference type="PANTHER" id="PTHR11406">
    <property type="entry name" value="PHOSPHOGLYCERATE KINASE"/>
    <property type="match status" value="1"/>
</dbReference>
<protein>
    <recommendedName>
        <fullName evidence="5 11">Phosphoglycerate kinase</fullName>
        <ecNumber evidence="5 11">2.7.2.3</ecNumber>
    </recommendedName>
</protein>
<evidence type="ECO:0000256" key="8">
    <source>
        <dbReference type="ARBA" id="ARBA00022741"/>
    </source>
</evidence>
<feature type="binding site" evidence="11">
    <location>
        <position position="36"/>
    </location>
    <ligand>
        <name>substrate</name>
    </ligand>
</feature>
<dbReference type="FunFam" id="3.40.50.1260:FF:000001">
    <property type="entry name" value="Phosphoglycerate kinase"/>
    <property type="match status" value="1"/>
</dbReference>
<name>A0A454JFC9_9NEIS</name>
<comment type="subunit">
    <text evidence="4 11">Monomer.</text>
</comment>
<dbReference type="PROSITE" id="PS00111">
    <property type="entry name" value="PGLYCERATE_KINASE"/>
    <property type="match status" value="1"/>
</dbReference>
<comment type="catalytic activity">
    <reaction evidence="1 11 14">
        <text>(2R)-3-phosphoglycerate + ATP = (2R)-3-phospho-glyceroyl phosphate + ADP</text>
        <dbReference type="Rhea" id="RHEA:14801"/>
        <dbReference type="ChEBI" id="CHEBI:30616"/>
        <dbReference type="ChEBI" id="CHEBI:57604"/>
        <dbReference type="ChEBI" id="CHEBI:58272"/>
        <dbReference type="ChEBI" id="CHEBI:456216"/>
        <dbReference type="EC" id="2.7.2.3"/>
    </reaction>
</comment>
<proteinExistence type="inferred from homology"/>
<comment type="caution">
    <text evidence="11">Lacks conserved residue(s) required for the propagation of feature annotation.</text>
</comment>
<evidence type="ECO:0000256" key="10">
    <source>
        <dbReference type="ARBA" id="ARBA00022840"/>
    </source>
</evidence>
<keyword evidence="9 11" id="KW-0418">Kinase</keyword>
<evidence type="ECO:0000256" key="13">
    <source>
        <dbReference type="PIRSR" id="PIRSR000724-2"/>
    </source>
</evidence>
<dbReference type="InterPro" id="IPR036043">
    <property type="entry name" value="Phosphoglycerate_kinase_sf"/>
</dbReference>
<feature type="binding site" evidence="11 13">
    <location>
        <position position="197"/>
    </location>
    <ligand>
        <name>ATP</name>
        <dbReference type="ChEBI" id="CHEBI:30616"/>
    </ligand>
</feature>
<dbReference type="UniPathway" id="UPA00109">
    <property type="reaction ID" value="UER00185"/>
</dbReference>
<feature type="binding site" evidence="12">
    <location>
        <position position="113"/>
    </location>
    <ligand>
        <name>(2R)-3-phosphoglycerate</name>
        <dbReference type="ChEBI" id="CHEBI:58272"/>
    </ligand>
</feature>
<feature type="binding site" evidence="11 13">
    <location>
        <position position="319"/>
    </location>
    <ligand>
        <name>ATP</name>
        <dbReference type="ChEBI" id="CHEBI:30616"/>
    </ligand>
</feature>
<feature type="binding site" evidence="12">
    <location>
        <position position="36"/>
    </location>
    <ligand>
        <name>(2R)-3-phosphoglycerate</name>
        <dbReference type="ChEBI" id="CHEBI:58272"/>
    </ligand>
</feature>
<keyword evidence="7 11" id="KW-0808">Transferase</keyword>
<evidence type="ECO:0000256" key="11">
    <source>
        <dbReference type="HAMAP-Rule" id="MF_00145"/>
    </source>
</evidence>
<dbReference type="InterPro" id="IPR001576">
    <property type="entry name" value="Phosphoglycerate_kinase"/>
</dbReference>
<dbReference type="InterPro" id="IPR015911">
    <property type="entry name" value="Phosphoglycerate_kinase_CS"/>
</dbReference>
<feature type="binding site" evidence="11 12">
    <location>
        <begin position="59"/>
        <end position="62"/>
    </location>
    <ligand>
        <name>substrate</name>
    </ligand>
</feature>
<feature type="binding site" evidence="11 12">
    <location>
        <begin position="21"/>
        <end position="23"/>
    </location>
    <ligand>
        <name>substrate</name>
    </ligand>
</feature>
<dbReference type="Proteomes" id="UP000274139">
    <property type="component" value="Unassembled WGS sequence"/>
</dbReference>
<comment type="subcellular location">
    <subcellularLocation>
        <location evidence="2 11">Cytoplasm</location>
    </subcellularLocation>
</comment>
<gene>
    <name evidence="11 15" type="primary">pgk</name>
    <name evidence="15" type="ORF">EAY64_15955</name>
</gene>
<dbReference type="PRINTS" id="PR00477">
    <property type="entry name" value="PHGLYCKINASE"/>
</dbReference>
<dbReference type="EC" id="2.7.2.3" evidence="5 11"/>
<evidence type="ECO:0000256" key="7">
    <source>
        <dbReference type="ARBA" id="ARBA00022679"/>
    </source>
</evidence>
<dbReference type="PANTHER" id="PTHR11406:SF23">
    <property type="entry name" value="PHOSPHOGLYCERATE KINASE 1, CHLOROPLASTIC-RELATED"/>
    <property type="match status" value="1"/>
</dbReference>
<dbReference type="GO" id="GO:0043531">
    <property type="term" value="F:ADP binding"/>
    <property type="evidence" value="ECO:0007669"/>
    <property type="project" value="TreeGrafter"/>
</dbReference>
<evidence type="ECO:0000256" key="6">
    <source>
        <dbReference type="ARBA" id="ARBA00022490"/>
    </source>
</evidence>
<evidence type="ECO:0000256" key="4">
    <source>
        <dbReference type="ARBA" id="ARBA00011245"/>
    </source>
</evidence>
<dbReference type="InterPro" id="IPR015824">
    <property type="entry name" value="Phosphoglycerate_kinase_N"/>
</dbReference>
<dbReference type="GO" id="GO:0004618">
    <property type="term" value="F:phosphoglycerate kinase activity"/>
    <property type="evidence" value="ECO:0007669"/>
    <property type="project" value="UniProtKB-UniRule"/>
</dbReference>
<dbReference type="FunFam" id="3.40.50.1260:FF:000002">
    <property type="entry name" value="Phosphoglycerate kinase"/>
    <property type="match status" value="1"/>
</dbReference>
<feature type="binding site" evidence="11">
    <location>
        <position position="146"/>
    </location>
    <ligand>
        <name>substrate</name>
    </ligand>
</feature>
<keyword evidence="10 11" id="KW-0067">ATP-binding</keyword>
<evidence type="ECO:0000256" key="1">
    <source>
        <dbReference type="ARBA" id="ARBA00000642"/>
    </source>
</evidence>
<comment type="caution">
    <text evidence="15">The sequence shown here is derived from an EMBL/GenBank/DDBJ whole genome shotgun (WGS) entry which is preliminary data.</text>
</comment>
<accession>A0A454JFC9</accession>
<reference evidence="15 16" key="1">
    <citation type="submission" date="2018-10" db="EMBL/GenBank/DDBJ databases">
        <title>Draft genome sequence of Aquitalea MWU14-2217 isolated from a wild cranberry bog in Provincetown, Massachusetts.</title>
        <authorList>
            <person name="Ebadzadsahrai G."/>
            <person name="Soby S."/>
        </authorList>
    </citation>
    <scope>NUCLEOTIDE SEQUENCE [LARGE SCALE GENOMIC DNA]</scope>
    <source>
        <strain evidence="15 16">MWU14-2217</strain>
    </source>
</reference>
<keyword evidence="16" id="KW-1185">Reference proteome</keyword>
<dbReference type="GO" id="GO:0006094">
    <property type="term" value="P:gluconeogenesis"/>
    <property type="evidence" value="ECO:0007669"/>
    <property type="project" value="TreeGrafter"/>
</dbReference>
<evidence type="ECO:0000256" key="2">
    <source>
        <dbReference type="ARBA" id="ARBA00004496"/>
    </source>
</evidence>
<dbReference type="OrthoDB" id="9808460at2"/>
<dbReference type="Pfam" id="PF00162">
    <property type="entry name" value="PGK"/>
    <property type="match status" value="1"/>
</dbReference>
<dbReference type="GO" id="GO:0006096">
    <property type="term" value="P:glycolytic process"/>
    <property type="evidence" value="ECO:0007669"/>
    <property type="project" value="UniProtKB-UniRule"/>
</dbReference>
<dbReference type="GO" id="GO:0005829">
    <property type="term" value="C:cytosol"/>
    <property type="evidence" value="ECO:0007669"/>
    <property type="project" value="TreeGrafter"/>
</dbReference>
<dbReference type="HAMAP" id="MF_00145">
    <property type="entry name" value="Phosphoglyc_kinase"/>
    <property type="match status" value="1"/>
</dbReference>
<keyword evidence="6 11" id="KW-0963">Cytoplasm</keyword>
<evidence type="ECO:0000256" key="5">
    <source>
        <dbReference type="ARBA" id="ARBA00013061"/>
    </source>
</evidence>
<dbReference type="PIRSF" id="PIRSF000724">
    <property type="entry name" value="Pgk"/>
    <property type="match status" value="1"/>
</dbReference>
<feature type="binding site" evidence="12">
    <location>
        <position position="146"/>
    </location>
    <ligand>
        <name>(2R)-3-phosphoglycerate</name>
        <dbReference type="ChEBI" id="CHEBI:58272"/>
    </ligand>
</feature>
<comment type="pathway">
    <text evidence="11">Carbohydrate degradation; glycolysis; pyruvate from D-glyceraldehyde 3-phosphate: step 2/5.</text>
</comment>
<dbReference type="Gene3D" id="3.40.50.1260">
    <property type="entry name" value="Phosphoglycerate kinase, N-terminal domain"/>
    <property type="match status" value="2"/>
</dbReference>
<evidence type="ECO:0000313" key="16">
    <source>
        <dbReference type="Proteomes" id="UP000274139"/>
    </source>
</evidence>
<keyword evidence="11" id="KW-0324">Glycolysis</keyword>